<dbReference type="GO" id="GO:0004198">
    <property type="term" value="F:calcium-dependent cysteine-type endopeptidase activity"/>
    <property type="evidence" value="ECO:0007669"/>
    <property type="project" value="InterPro"/>
</dbReference>
<dbReference type="PROSITE" id="PS00139">
    <property type="entry name" value="THIOL_PROTEASE_CYS"/>
    <property type="match status" value="1"/>
</dbReference>
<keyword evidence="7" id="KW-0106">Calcium</keyword>
<evidence type="ECO:0000256" key="3">
    <source>
        <dbReference type="ARBA" id="ARBA00022723"/>
    </source>
</evidence>
<evidence type="ECO:0000313" key="12">
    <source>
        <dbReference type="Proteomes" id="UP000472263"/>
    </source>
</evidence>
<evidence type="ECO:0000256" key="1">
    <source>
        <dbReference type="ARBA" id="ARBA00007623"/>
    </source>
</evidence>
<dbReference type="InterPro" id="IPR033883">
    <property type="entry name" value="C2_III"/>
</dbReference>
<feature type="active site" evidence="8">
    <location>
        <position position="98"/>
    </location>
</feature>
<dbReference type="Ensembl" id="ENSMMDT00005053130.1">
    <property type="protein sequence ID" value="ENSMMDP00005052114.1"/>
    <property type="gene ID" value="ENSMMDG00005023526.1"/>
</dbReference>
<dbReference type="InterPro" id="IPR022683">
    <property type="entry name" value="Calpain_III"/>
</dbReference>
<keyword evidence="12" id="KW-1185">Reference proteome</keyword>
<dbReference type="SUPFAM" id="SSF49758">
    <property type="entry name" value="Calpain large subunit, middle domain (domain III)"/>
    <property type="match status" value="1"/>
</dbReference>
<keyword evidence="3" id="KW-0479">Metal-binding</keyword>
<comment type="similarity">
    <text evidence="1">Belongs to the peptidase C2 family.</text>
</comment>
<dbReference type="CDD" id="cd00214">
    <property type="entry name" value="Calpain_III"/>
    <property type="match status" value="1"/>
</dbReference>
<dbReference type="FunFam" id="2.60.120.380:FF:000001">
    <property type="entry name" value="Calpain-1 catalytic subunit"/>
    <property type="match status" value="1"/>
</dbReference>
<dbReference type="AlphaFoldDB" id="A0A668AT92"/>
<protein>
    <recommendedName>
        <fullName evidence="10">Calpain catalytic domain-containing protein</fullName>
    </recommendedName>
</protein>
<dbReference type="GeneTree" id="ENSGT00940000160421"/>
<accession>A0A668AT92</accession>
<keyword evidence="2" id="KW-0645">Protease</keyword>
<dbReference type="InterPro" id="IPR036213">
    <property type="entry name" value="Calpain_III_sf"/>
</dbReference>
<evidence type="ECO:0000259" key="10">
    <source>
        <dbReference type="PROSITE" id="PS50203"/>
    </source>
</evidence>
<reference evidence="11" key="3">
    <citation type="submission" date="2025-09" db="UniProtKB">
        <authorList>
            <consortium name="Ensembl"/>
        </authorList>
    </citation>
    <scope>IDENTIFICATION</scope>
</reference>
<dbReference type="CDD" id="cd00044">
    <property type="entry name" value="CysPc"/>
    <property type="match status" value="1"/>
</dbReference>
<evidence type="ECO:0000256" key="4">
    <source>
        <dbReference type="ARBA" id="ARBA00022737"/>
    </source>
</evidence>
<keyword evidence="5" id="KW-0378">Hydrolase</keyword>
<feature type="domain" description="Calpain catalytic" evidence="10">
    <location>
        <begin position="47"/>
        <end position="355"/>
    </location>
</feature>
<name>A0A668AT92_9TELE</name>
<dbReference type="GO" id="GO:0006508">
    <property type="term" value="P:proteolysis"/>
    <property type="evidence" value="ECO:0007669"/>
    <property type="project" value="UniProtKB-KW"/>
</dbReference>
<dbReference type="SMART" id="SM00720">
    <property type="entry name" value="calpain_III"/>
    <property type="match status" value="1"/>
</dbReference>
<dbReference type="SMART" id="SM00230">
    <property type="entry name" value="CysPc"/>
    <property type="match status" value="1"/>
</dbReference>
<dbReference type="InterPro" id="IPR022684">
    <property type="entry name" value="Calpain_cysteine_protease"/>
</dbReference>
<dbReference type="InterPro" id="IPR000169">
    <property type="entry name" value="Pept_cys_AS"/>
</dbReference>
<evidence type="ECO:0000256" key="6">
    <source>
        <dbReference type="ARBA" id="ARBA00022807"/>
    </source>
</evidence>
<dbReference type="Gene3D" id="3.90.70.10">
    <property type="entry name" value="Cysteine proteinases"/>
    <property type="match status" value="1"/>
</dbReference>
<sequence length="457" mass="52058">MPPPGVCVNIMAARHKKSGYGSLACPERFLNQDYEQLKNFHLIRSARYIDKMFPPDIISIGQGILSPDRLAKVIVPNPCFTVDGVSRFDFYQGEVGNCWFLASIGALTFQKDILQQVVPLQQTFDQDYCGLFHFRFWRFGRWMDVVIDDKLPTIDGKLIFVHSRTPNEFWPALLEKAYAKVCGSYADMNAGTPSEALVDFTGGVHMSIDLSKAPSNLWQLMFSAAQSKSLMGCGTPQGVSVHTPLQTTHTVMSHGNIVSLVRLLNPWGQKEWKRDWSDLMSIEDFCNFFRDLDICSLSPSFLDGNSSCRWRASLQDGRWVASITAGGCLNDPDSFWINPQYRVKVVDSHDECAEKQEGVSFLVSLMQKPDKRNRRLVTNLYIGFYIFEYKRRHRKFPASFFKTHMPVVKPEFYKNAREVMKFTKLKPGEYLIVPSTHKPNETASFILSILSTAEIHV</sequence>
<dbReference type="Pfam" id="PF01067">
    <property type="entry name" value="Calpain_III"/>
    <property type="match status" value="1"/>
</dbReference>
<dbReference type="PRINTS" id="PR00704">
    <property type="entry name" value="CALPAIN"/>
</dbReference>
<dbReference type="PROSITE" id="PS50203">
    <property type="entry name" value="CALPAIN_CAT"/>
    <property type="match status" value="1"/>
</dbReference>
<keyword evidence="4" id="KW-0677">Repeat</keyword>
<reference evidence="11" key="2">
    <citation type="submission" date="2025-08" db="UniProtKB">
        <authorList>
            <consortium name="Ensembl"/>
        </authorList>
    </citation>
    <scope>IDENTIFICATION</scope>
</reference>
<comment type="caution">
    <text evidence="9">Lacks conserved residue(s) required for the propagation of feature annotation.</text>
</comment>
<organism evidence="11 12">
    <name type="scientific">Myripristis murdjan</name>
    <name type="common">pinecone soldierfish</name>
    <dbReference type="NCBI Taxonomy" id="586833"/>
    <lineage>
        <taxon>Eukaryota</taxon>
        <taxon>Metazoa</taxon>
        <taxon>Chordata</taxon>
        <taxon>Craniata</taxon>
        <taxon>Vertebrata</taxon>
        <taxon>Euteleostomi</taxon>
        <taxon>Actinopterygii</taxon>
        <taxon>Neopterygii</taxon>
        <taxon>Teleostei</taxon>
        <taxon>Neoteleostei</taxon>
        <taxon>Acanthomorphata</taxon>
        <taxon>Holocentriformes</taxon>
        <taxon>Holocentridae</taxon>
        <taxon>Myripristis</taxon>
    </lineage>
</organism>
<dbReference type="SUPFAM" id="SSF54001">
    <property type="entry name" value="Cysteine proteinases"/>
    <property type="match status" value="1"/>
</dbReference>
<feature type="active site" evidence="8">
    <location>
        <position position="265"/>
    </location>
</feature>
<dbReference type="Pfam" id="PF00648">
    <property type="entry name" value="Peptidase_C2"/>
    <property type="match status" value="1"/>
</dbReference>
<dbReference type="Proteomes" id="UP000472263">
    <property type="component" value="Chromosome 17"/>
</dbReference>
<evidence type="ECO:0000256" key="8">
    <source>
        <dbReference type="PIRSR" id="PIRSR622684-1"/>
    </source>
</evidence>
<dbReference type="InterPro" id="IPR001300">
    <property type="entry name" value="Peptidase_C2_calpain_cat"/>
</dbReference>
<dbReference type="Gene3D" id="2.60.120.380">
    <property type="match status" value="1"/>
</dbReference>
<evidence type="ECO:0000256" key="9">
    <source>
        <dbReference type="PROSITE-ProRule" id="PRU00239"/>
    </source>
</evidence>
<dbReference type="PANTHER" id="PTHR10183:SF302">
    <property type="entry name" value="CALPAIN-14"/>
    <property type="match status" value="1"/>
</dbReference>
<evidence type="ECO:0000256" key="5">
    <source>
        <dbReference type="ARBA" id="ARBA00022801"/>
    </source>
</evidence>
<dbReference type="PANTHER" id="PTHR10183">
    <property type="entry name" value="CALPAIN"/>
    <property type="match status" value="1"/>
</dbReference>
<keyword evidence="6" id="KW-0788">Thiol protease</keyword>
<proteinExistence type="inferred from homology"/>
<dbReference type="InterPro" id="IPR022682">
    <property type="entry name" value="Calpain_domain_III"/>
</dbReference>
<reference evidence="11" key="1">
    <citation type="submission" date="2019-06" db="EMBL/GenBank/DDBJ databases">
        <authorList>
            <consortium name="Wellcome Sanger Institute Data Sharing"/>
        </authorList>
    </citation>
    <scope>NUCLEOTIDE SEQUENCE [LARGE SCALE GENOMIC DNA]</scope>
</reference>
<evidence type="ECO:0000313" key="11">
    <source>
        <dbReference type="Ensembl" id="ENSMMDP00005052114.1"/>
    </source>
</evidence>
<dbReference type="GO" id="GO:0005737">
    <property type="term" value="C:cytoplasm"/>
    <property type="evidence" value="ECO:0007669"/>
    <property type="project" value="TreeGrafter"/>
</dbReference>
<evidence type="ECO:0000256" key="7">
    <source>
        <dbReference type="ARBA" id="ARBA00022837"/>
    </source>
</evidence>
<evidence type="ECO:0000256" key="2">
    <source>
        <dbReference type="ARBA" id="ARBA00022670"/>
    </source>
</evidence>
<dbReference type="InterPro" id="IPR038765">
    <property type="entry name" value="Papain-like_cys_pep_sf"/>
</dbReference>
<dbReference type="GO" id="GO:0046872">
    <property type="term" value="F:metal ion binding"/>
    <property type="evidence" value="ECO:0007669"/>
    <property type="project" value="UniProtKB-KW"/>
</dbReference>